<dbReference type="EMBL" id="PNHE01000001">
    <property type="protein sequence ID" value="PMC59282.1"/>
    <property type="molecule type" value="Genomic_DNA"/>
</dbReference>
<dbReference type="Proteomes" id="UP000235682">
    <property type="component" value="Unassembled WGS sequence"/>
</dbReference>
<dbReference type="Pfam" id="PF04069">
    <property type="entry name" value="OpuAC"/>
    <property type="match status" value="1"/>
</dbReference>
<keyword evidence="3" id="KW-1185">Reference proteome</keyword>
<gene>
    <name evidence="2" type="ORF">CJ205_00765</name>
</gene>
<organism evidence="2 3">
    <name type="scientific">Dolosicoccus paucivorans</name>
    <dbReference type="NCBI Taxonomy" id="84521"/>
    <lineage>
        <taxon>Bacteria</taxon>
        <taxon>Bacillati</taxon>
        <taxon>Bacillota</taxon>
        <taxon>Bacilli</taxon>
        <taxon>Lactobacillales</taxon>
        <taxon>Aerococcaceae</taxon>
        <taxon>Dolosicoccus</taxon>
    </lineage>
</organism>
<evidence type="ECO:0000313" key="2">
    <source>
        <dbReference type="EMBL" id="PMC59282.1"/>
    </source>
</evidence>
<name>A0A2N6SQD3_9LACT</name>
<protein>
    <submittedName>
        <fullName evidence="2">Osmoprotectant ABC transporter substrate-binding protein</fullName>
    </submittedName>
</protein>
<feature type="domain" description="ABC-type glycine betaine transport system substrate-binding" evidence="1">
    <location>
        <begin position="25"/>
        <end position="290"/>
    </location>
</feature>
<dbReference type="STRING" id="84521.SAMN04487994_101916"/>
<dbReference type="AlphaFoldDB" id="A0A2N6SQD3"/>
<dbReference type="Gene3D" id="3.40.190.120">
    <property type="entry name" value="Osmoprotection protein (prox), domain 2"/>
    <property type="match status" value="1"/>
</dbReference>
<sequence length="298" mass="33548">MIASIVMLLAGCGFPGLKGTSSVNTIRINAMETTESQILAEMIRIMIERETDHEAVVLKNLGTSLMAHQAMVAGDVDISAARFTGTEVAATLQMEAITDPEEAFRVVKDEFQKRFGYKVFNSYGFENSYAFLITKEFEKEHNIQNLSSFKDMAQTMRAGFPNDWVDRDGDGYKDFVETYGYSFGSIYPMSVSLVYDALVEGKMETVVGYTTDGRIASYDLTVVEDDLQFFPAYEAVIIMSKEALEKYPDVIPVLERFEGAIDTQTMQQLNYQSDHNLEEPSLVAKQFLKERDYLRGGQ</sequence>
<dbReference type="SUPFAM" id="SSF53850">
    <property type="entry name" value="Periplasmic binding protein-like II"/>
    <property type="match status" value="1"/>
</dbReference>
<dbReference type="CDD" id="cd13608">
    <property type="entry name" value="PBP2_OpuCC_like"/>
    <property type="match status" value="1"/>
</dbReference>
<dbReference type="OrthoDB" id="9801163at2"/>
<comment type="caution">
    <text evidence="2">The sequence shown here is derived from an EMBL/GenBank/DDBJ whole genome shotgun (WGS) entry which is preliminary data.</text>
</comment>
<evidence type="ECO:0000259" key="1">
    <source>
        <dbReference type="Pfam" id="PF04069"/>
    </source>
</evidence>
<reference evidence="2 3" key="1">
    <citation type="submission" date="2017-09" db="EMBL/GenBank/DDBJ databases">
        <title>Bacterial strain isolated from the female urinary microbiota.</title>
        <authorList>
            <person name="Thomas-White K."/>
            <person name="Kumar N."/>
            <person name="Forster S."/>
            <person name="Putonti C."/>
            <person name="Lawley T."/>
            <person name="Wolfe A.J."/>
        </authorList>
    </citation>
    <scope>NUCLEOTIDE SEQUENCE [LARGE SCALE GENOMIC DNA]</scope>
    <source>
        <strain evidence="2 3">UMB0852</strain>
    </source>
</reference>
<dbReference type="InterPro" id="IPR007210">
    <property type="entry name" value="ABC_Gly_betaine_transp_sub-bd"/>
</dbReference>
<dbReference type="GO" id="GO:0043190">
    <property type="term" value="C:ATP-binding cassette (ABC) transporter complex"/>
    <property type="evidence" value="ECO:0007669"/>
    <property type="project" value="InterPro"/>
</dbReference>
<evidence type="ECO:0000313" key="3">
    <source>
        <dbReference type="Proteomes" id="UP000235682"/>
    </source>
</evidence>
<dbReference type="Gene3D" id="3.40.190.10">
    <property type="entry name" value="Periplasmic binding protein-like II"/>
    <property type="match status" value="1"/>
</dbReference>
<dbReference type="GO" id="GO:0022857">
    <property type="term" value="F:transmembrane transporter activity"/>
    <property type="evidence" value="ECO:0007669"/>
    <property type="project" value="InterPro"/>
</dbReference>
<accession>A0A2N6SQD3</accession>
<proteinExistence type="predicted"/>